<name>F4PHW9_CACFS</name>
<evidence type="ECO:0000313" key="4">
    <source>
        <dbReference type="Proteomes" id="UP000007797"/>
    </source>
</evidence>
<dbReference type="OrthoDB" id="20081at2759"/>
<accession>F4PHW9</accession>
<protein>
    <submittedName>
        <fullName evidence="3">Uncharacterized protein</fullName>
    </submittedName>
</protein>
<feature type="compositionally biased region" description="Low complexity" evidence="1">
    <location>
        <begin position="390"/>
        <end position="418"/>
    </location>
</feature>
<keyword evidence="2" id="KW-0732">Signal</keyword>
<evidence type="ECO:0000256" key="2">
    <source>
        <dbReference type="SAM" id="SignalP"/>
    </source>
</evidence>
<dbReference type="GeneID" id="14877009"/>
<dbReference type="Proteomes" id="UP000007797">
    <property type="component" value="Unassembled WGS sequence"/>
</dbReference>
<dbReference type="OMA" id="HASIFFH"/>
<sequence length="525" mass="54387">MRFAPLFLLSLLVGSITAQNCYLFNQTAAKLDQFGPAIGGDAVYFADSNIPGGKTGFVFNTGSAMSTTSNGKLVITGTMVPTDGSKNVFYDARFSFNPSSQAFTPKLELQDAAYVQNGGPVNPASFTYYTLNAGDSVFVGHGDVEGVTVNLAPFEGMPLQSGVGANGKNVNNGVSGWFAPTFMKNGQQIYASSQVVDINVDSACDQCVSNTLMATQAGGQSVFIQGDTSPFGGNAKWDFINNSGSFAYQTNGDLLFTGSLVPVGANSPTMTCSMLFHPNTNNVQPKKELSPDSYFPNGPVDTNTWVYYNVDTTQSSCTVNGNTVTITGDMGIPLQVGNGANGKNTNYGASVWLEYNGTMDIFDINVDLVCVVNSTATPVPTVTPTPTPNSPSTDSSTFTSMTPPPSTSTTSSSSIATTTTIPSTTTTFSTGEISSTTGCVWVCPPSPTTTTTTTSMMTTTSISNVTDTPTPTAPSTIPPTTYPNASTIPAPIVAGGVNPNSSGNNLSASKIMIAAASIAALAIFA</sequence>
<reference evidence="4" key="1">
    <citation type="journal article" date="2011" name="Genome Res.">
        <title>Phylogeny-wide analysis of social amoeba genomes highlights ancient origins for complex intercellular communication.</title>
        <authorList>
            <person name="Heidel A.J."/>
            <person name="Lawal H.M."/>
            <person name="Felder M."/>
            <person name="Schilde C."/>
            <person name="Helps N.R."/>
            <person name="Tunggal B."/>
            <person name="Rivero F."/>
            <person name="John U."/>
            <person name="Schleicher M."/>
            <person name="Eichinger L."/>
            <person name="Platzer M."/>
            <person name="Noegel A.A."/>
            <person name="Schaap P."/>
            <person name="Gloeckner G."/>
        </authorList>
    </citation>
    <scope>NUCLEOTIDE SEQUENCE [LARGE SCALE GENOMIC DNA]</scope>
    <source>
        <strain evidence="4">SH3</strain>
    </source>
</reference>
<feature type="chain" id="PRO_5003320070" evidence="2">
    <location>
        <begin position="19"/>
        <end position="525"/>
    </location>
</feature>
<organism evidence="3 4">
    <name type="scientific">Cavenderia fasciculata</name>
    <name type="common">Slime mold</name>
    <name type="synonym">Dictyostelium fasciculatum</name>
    <dbReference type="NCBI Taxonomy" id="261658"/>
    <lineage>
        <taxon>Eukaryota</taxon>
        <taxon>Amoebozoa</taxon>
        <taxon>Evosea</taxon>
        <taxon>Eumycetozoa</taxon>
        <taxon>Dictyostelia</taxon>
        <taxon>Acytosteliales</taxon>
        <taxon>Cavenderiaceae</taxon>
        <taxon>Cavenderia</taxon>
    </lineage>
</organism>
<feature type="signal peptide" evidence="2">
    <location>
        <begin position="1"/>
        <end position="18"/>
    </location>
</feature>
<dbReference type="AlphaFoldDB" id="F4PHW9"/>
<dbReference type="RefSeq" id="XP_004363154.1">
    <property type="nucleotide sequence ID" value="XM_004363097.1"/>
</dbReference>
<proteinExistence type="predicted"/>
<gene>
    <name evidence="3" type="ORF">DFA_03552</name>
</gene>
<dbReference type="EMBL" id="GL883006">
    <property type="protein sequence ID" value="EGG25303.1"/>
    <property type="molecule type" value="Genomic_DNA"/>
</dbReference>
<dbReference type="KEGG" id="dfa:DFA_03552"/>
<evidence type="ECO:0000256" key="1">
    <source>
        <dbReference type="SAM" id="MobiDB-lite"/>
    </source>
</evidence>
<feature type="region of interest" description="Disordered" evidence="1">
    <location>
        <begin position="377"/>
        <end position="418"/>
    </location>
</feature>
<keyword evidence="4" id="KW-1185">Reference proteome</keyword>
<evidence type="ECO:0000313" key="3">
    <source>
        <dbReference type="EMBL" id="EGG25303.1"/>
    </source>
</evidence>